<dbReference type="Gene3D" id="2.40.340.10">
    <property type="entry name" value="MoeA, C-terminal, domain IV"/>
    <property type="match status" value="1"/>
</dbReference>
<evidence type="ECO:0000259" key="8">
    <source>
        <dbReference type="SMART" id="SM00852"/>
    </source>
</evidence>
<dbReference type="InterPro" id="IPR005110">
    <property type="entry name" value="MoeA_linker/N"/>
</dbReference>
<dbReference type="Pfam" id="PF00994">
    <property type="entry name" value="MoCF_biosynth"/>
    <property type="match status" value="1"/>
</dbReference>
<comment type="catalytic activity">
    <reaction evidence="5">
        <text>adenylyl-molybdopterin + molybdate = Mo-molybdopterin + AMP + H(+)</text>
        <dbReference type="Rhea" id="RHEA:35047"/>
        <dbReference type="ChEBI" id="CHEBI:15378"/>
        <dbReference type="ChEBI" id="CHEBI:36264"/>
        <dbReference type="ChEBI" id="CHEBI:62727"/>
        <dbReference type="ChEBI" id="CHEBI:71302"/>
        <dbReference type="ChEBI" id="CHEBI:456215"/>
        <dbReference type="EC" id="2.10.1.1"/>
    </reaction>
</comment>
<dbReference type="PANTHER" id="PTHR10192:SF5">
    <property type="entry name" value="GEPHYRIN"/>
    <property type="match status" value="1"/>
</dbReference>
<dbReference type="InterPro" id="IPR036688">
    <property type="entry name" value="MoeA_C_domain_IV_sf"/>
</dbReference>
<dbReference type="InterPro" id="IPR005111">
    <property type="entry name" value="MoeA_C_domain_IV"/>
</dbReference>
<dbReference type="RefSeq" id="WP_395438358.1">
    <property type="nucleotide sequence ID" value="NZ_JBAWKC010000003.1"/>
</dbReference>
<comment type="cofactor">
    <cofactor evidence="6">
        <name>Mg(2+)</name>
        <dbReference type="ChEBI" id="CHEBI:18420"/>
    </cofactor>
</comment>
<dbReference type="SUPFAM" id="SSF63867">
    <property type="entry name" value="MoeA C-terminal domain-like"/>
    <property type="match status" value="1"/>
</dbReference>
<comment type="pathway">
    <text evidence="2 6">Cofactor biosynthesis; molybdopterin biosynthesis.</text>
</comment>
<dbReference type="InterPro" id="IPR038987">
    <property type="entry name" value="MoeA-like"/>
</dbReference>
<organism evidence="9 10">
    <name type="scientific">Gaetbulibacter aquiaggeris</name>
    <dbReference type="NCBI Taxonomy" id="1735373"/>
    <lineage>
        <taxon>Bacteria</taxon>
        <taxon>Pseudomonadati</taxon>
        <taxon>Bacteroidota</taxon>
        <taxon>Flavobacteriia</taxon>
        <taxon>Flavobacteriales</taxon>
        <taxon>Flavobacteriaceae</taxon>
        <taxon>Gaetbulibacter</taxon>
    </lineage>
</organism>
<dbReference type="Proteomes" id="UP001610104">
    <property type="component" value="Unassembled WGS sequence"/>
</dbReference>
<dbReference type="EC" id="2.10.1.1" evidence="6"/>
<dbReference type="EMBL" id="JBAWKC010000003">
    <property type="protein sequence ID" value="MFH6769118.1"/>
    <property type="molecule type" value="Genomic_DNA"/>
</dbReference>
<dbReference type="SUPFAM" id="SSF63882">
    <property type="entry name" value="MoeA N-terminal region -like"/>
    <property type="match status" value="1"/>
</dbReference>
<feature type="domain" description="MoaB/Mog" evidence="8">
    <location>
        <begin position="172"/>
        <end position="310"/>
    </location>
</feature>
<keyword evidence="6" id="KW-0808">Transferase</keyword>
<dbReference type="InterPro" id="IPR036135">
    <property type="entry name" value="MoeA_linker/N_sf"/>
</dbReference>
<keyword evidence="7" id="KW-1133">Transmembrane helix</keyword>
<dbReference type="PROSITE" id="PS01079">
    <property type="entry name" value="MOCF_BIOSYNTHESIS_2"/>
    <property type="match status" value="1"/>
</dbReference>
<dbReference type="InterPro" id="IPR036425">
    <property type="entry name" value="MoaB/Mog-like_dom_sf"/>
</dbReference>
<evidence type="ECO:0000256" key="7">
    <source>
        <dbReference type="SAM" id="Phobius"/>
    </source>
</evidence>
<keyword evidence="6" id="KW-0479">Metal-binding</keyword>
<dbReference type="Gene3D" id="2.170.190.11">
    <property type="entry name" value="Molybdopterin biosynthesis moea protein, domain 3"/>
    <property type="match status" value="1"/>
</dbReference>
<keyword evidence="6" id="KW-0500">Molybdenum</keyword>
<evidence type="ECO:0000256" key="1">
    <source>
        <dbReference type="ARBA" id="ARBA00002901"/>
    </source>
</evidence>
<gene>
    <name evidence="9" type="ORF">V8G56_10260</name>
</gene>
<reference evidence="9 10" key="1">
    <citation type="submission" date="2024-02" db="EMBL/GenBank/DDBJ databases">
        <title>A Gaetbulibacter species isolated from tidal flats and genomic insights of their niches.</title>
        <authorList>
            <person name="Ye Y."/>
        </authorList>
    </citation>
    <scope>NUCLEOTIDE SEQUENCE [LARGE SCALE GENOMIC DNA]</scope>
    <source>
        <strain evidence="9 10">KEM-8</strain>
    </source>
</reference>
<dbReference type="SMART" id="SM00852">
    <property type="entry name" value="MoCF_biosynth"/>
    <property type="match status" value="1"/>
</dbReference>
<dbReference type="Pfam" id="PF03454">
    <property type="entry name" value="MoeA_C"/>
    <property type="match status" value="1"/>
</dbReference>
<dbReference type="InterPro" id="IPR008284">
    <property type="entry name" value="MoCF_biosynth_CS"/>
</dbReference>
<protein>
    <recommendedName>
        <fullName evidence="6">Molybdopterin molybdenumtransferase</fullName>
        <ecNumber evidence="6">2.10.1.1</ecNumber>
    </recommendedName>
</protein>
<dbReference type="Gene3D" id="3.90.105.10">
    <property type="entry name" value="Molybdopterin biosynthesis moea protein, domain 2"/>
    <property type="match status" value="1"/>
</dbReference>
<proteinExistence type="inferred from homology"/>
<dbReference type="NCBIfam" id="TIGR00177">
    <property type="entry name" value="molyb_syn"/>
    <property type="match status" value="1"/>
</dbReference>
<evidence type="ECO:0000313" key="10">
    <source>
        <dbReference type="Proteomes" id="UP001610104"/>
    </source>
</evidence>
<name>A0ABW7MRV0_9FLAO</name>
<keyword evidence="7" id="KW-0472">Membrane</keyword>
<comment type="similarity">
    <text evidence="3 6">Belongs to the MoeA family.</text>
</comment>
<evidence type="ECO:0000256" key="6">
    <source>
        <dbReference type="RuleBase" id="RU365090"/>
    </source>
</evidence>
<keyword evidence="10" id="KW-1185">Reference proteome</keyword>
<evidence type="ECO:0000256" key="2">
    <source>
        <dbReference type="ARBA" id="ARBA00005046"/>
    </source>
</evidence>
<keyword evidence="7" id="KW-0812">Transmembrane</keyword>
<evidence type="ECO:0000313" key="9">
    <source>
        <dbReference type="EMBL" id="MFH6769118.1"/>
    </source>
</evidence>
<evidence type="ECO:0000256" key="3">
    <source>
        <dbReference type="ARBA" id="ARBA00010763"/>
    </source>
</evidence>
<feature type="transmembrane region" description="Helical" evidence="7">
    <location>
        <begin position="285"/>
        <end position="308"/>
    </location>
</feature>
<dbReference type="Gene3D" id="3.40.980.10">
    <property type="entry name" value="MoaB/Mog-like domain"/>
    <property type="match status" value="1"/>
</dbReference>
<keyword evidence="6" id="KW-0460">Magnesium</keyword>
<sequence length="392" mass="43371">MISIEDALRAVIAKSKEVSKEVILPIEKVYNSILYRDIYAPINMPPFRQSAMDGYALNLHNDFSYELIDEVKAGDSHQPILKPGEAIRIFTGAAVPDSANAVIMQEKVIINNNKLAVNSQLSFEYNIRTVGEQVKKGELALKKGTKLTPAAIGYLSSLGITKVSVYKKPTIALITTGNELVEPGEDLDYGKIYESNSKMLHSALWNLGFEDISIHKIKDNYEETYSKLKNAITEHDLVIISGGISVGDYDFVGKALTELKVEEVFYKVDQKPGKPLFFGKSDSTLLFALPGNPAAALTCFYVYIYLALHRLTGLKNHGLPTIKAKSLSNFVKNGDRPQFLKAIYRNGEVTILEGQSSAMLQTFAISNALVLMKGNMEQIQVNDLVEVILLPF</sequence>
<comment type="caution">
    <text evidence="9">The sequence shown here is derived from an EMBL/GenBank/DDBJ whole genome shotgun (WGS) entry which is preliminary data.</text>
</comment>
<dbReference type="PANTHER" id="PTHR10192">
    <property type="entry name" value="MOLYBDOPTERIN BIOSYNTHESIS PROTEIN"/>
    <property type="match status" value="1"/>
</dbReference>
<dbReference type="CDD" id="cd00887">
    <property type="entry name" value="MoeA"/>
    <property type="match status" value="1"/>
</dbReference>
<accession>A0ABW7MRV0</accession>
<keyword evidence="4 6" id="KW-0501">Molybdenum cofactor biosynthesis</keyword>
<dbReference type="SUPFAM" id="SSF53218">
    <property type="entry name" value="Molybdenum cofactor biosynthesis proteins"/>
    <property type="match status" value="1"/>
</dbReference>
<dbReference type="InterPro" id="IPR001453">
    <property type="entry name" value="MoaB/Mog_dom"/>
</dbReference>
<evidence type="ECO:0000256" key="5">
    <source>
        <dbReference type="ARBA" id="ARBA00047317"/>
    </source>
</evidence>
<evidence type="ECO:0000256" key="4">
    <source>
        <dbReference type="ARBA" id="ARBA00023150"/>
    </source>
</evidence>
<comment type="function">
    <text evidence="1 6">Catalyzes the insertion of molybdate into adenylated molybdopterin with the concomitant release of AMP.</text>
</comment>
<dbReference type="Pfam" id="PF03453">
    <property type="entry name" value="MoeA_N"/>
    <property type="match status" value="1"/>
</dbReference>